<organism evidence="2 3">
    <name type="scientific">Saccharomonospora viridis</name>
    <dbReference type="NCBI Taxonomy" id="1852"/>
    <lineage>
        <taxon>Bacteria</taxon>
        <taxon>Bacillati</taxon>
        <taxon>Actinomycetota</taxon>
        <taxon>Actinomycetes</taxon>
        <taxon>Pseudonocardiales</taxon>
        <taxon>Pseudonocardiaceae</taxon>
        <taxon>Saccharomonospora</taxon>
    </lineage>
</organism>
<evidence type="ECO:0000256" key="1">
    <source>
        <dbReference type="SAM" id="MobiDB-lite"/>
    </source>
</evidence>
<name>A0A837D8M5_9PSEU</name>
<feature type="compositionally biased region" description="Polar residues" evidence="1">
    <location>
        <begin position="79"/>
        <end position="97"/>
    </location>
</feature>
<reference evidence="2 3" key="1">
    <citation type="submission" date="2014-10" db="EMBL/GenBank/DDBJ databases">
        <title>Genome sequence of Micropolyspora internatus JCM3315.</title>
        <authorList>
            <person name="Shin S.-K."/>
            <person name="Yi H."/>
        </authorList>
    </citation>
    <scope>NUCLEOTIDE SEQUENCE [LARGE SCALE GENOMIC DNA]</scope>
    <source>
        <strain evidence="2 3">JCM 3315</strain>
    </source>
</reference>
<sequence length="147" mass="15714">MDPRDRADAVLARAGARKGVVTPDNMTSPMDSASTLKIPRAVVQRIDAEPDPDTTTKLPASMIRANDTERRESHLAEADQTTSLREATDQATVTQPLRIQPEGADGPNAASAGAEQEEPGTEEGGLVPTVTKQQQPQSYVARRLEGL</sequence>
<dbReference type="OrthoDB" id="5187609at2"/>
<comment type="caution">
    <text evidence="2">The sequence shown here is derived from an EMBL/GenBank/DDBJ whole genome shotgun (WGS) entry which is preliminary data.</text>
</comment>
<protein>
    <submittedName>
        <fullName evidence="2">Uncharacterized protein</fullName>
    </submittedName>
</protein>
<gene>
    <name evidence="2" type="ORF">MINT15_22050</name>
</gene>
<feature type="compositionally biased region" description="Basic and acidic residues" evidence="1">
    <location>
        <begin position="66"/>
        <end position="77"/>
    </location>
</feature>
<accession>A0A837D8M5</accession>
<evidence type="ECO:0000313" key="3">
    <source>
        <dbReference type="Proteomes" id="UP000030848"/>
    </source>
</evidence>
<dbReference type="Proteomes" id="UP000030848">
    <property type="component" value="Unassembled WGS sequence"/>
</dbReference>
<dbReference type="AlphaFoldDB" id="A0A837D8M5"/>
<dbReference type="EMBL" id="JRZE01000004">
    <property type="protein sequence ID" value="KHF43900.1"/>
    <property type="molecule type" value="Genomic_DNA"/>
</dbReference>
<dbReference type="OMA" id="SMIRAND"/>
<dbReference type="RefSeq" id="WP_012796117.1">
    <property type="nucleotide sequence ID" value="NZ_CALJZO010000063.1"/>
</dbReference>
<proteinExistence type="predicted"/>
<evidence type="ECO:0000313" key="2">
    <source>
        <dbReference type="EMBL" id="KHF43900.1"/>
    </source>
</evidence>
<feature type="region of interest" description="Disordered" evidence="1">
    <location>
        <begin position="47"/>
        <end position="147"/>
    </location>
</feature>